<comment type="caution">
    <text evidence="2">The sequence shown here is derived from an EMBL/GenBank/DDBJ whole genome shotgun (WGS) entry which is preliminary data.</text>
</comment>
<dbReference type="InterPro" id="IPR018530">
    <property type="entry name" value="SiaC"/>
</dbReference>
<dbReference type="Pfam" id="PF09345">
    <property type="entry name" value="SiaC"/>
    <property type="match status" value="1"/>
</dbReference>
<feature type="domain" description="SiaC family regulatory phosphoprotein" evidence="1">
    <location>
        <begin position="6"/>
        <end position="123"/>
    </location>
</feature>
<reference evidence="2 3" key="1">
    <citation type="journal article" date="2011" name="ISME J.">
        <title>Community ecology of hot spring cyanobacterial mats: predominant populations and their functional potential.</title>
        <authorList>
            <person name="Klatt C.G."/>
            <person name="Wood J.M."/>
            <person name="Rusch D.B."/>
            <person name="Bateson M.M."/>
            <person name="Hamamura N."/>
            <person name="Heidelberg J.F."/>
            <person name="Grossman A.R."/>
            <person name="Bhaya D."/>
            <person name="Cohan F.M."/>
            <person name="Kuhl M."/>
            <person name="Bryant D.A."/>
            <person name="Ward D.M."/>
        </authorList>
    </citation>
    <scope>NUCLEOTIDE SEQUENCE [LARGE SCALE GENOMIC DNA]</scope>
    <source>
        <strain evidence="2">OS</strain>
    </source>
</reference>
<protein>
    <submittedName>
        <fullName evidence="2">DUF1987 domain-containing protein</fullName>
    </submittedName>
</protein>
<evidence type="ECO:0000313" key="2">
    <source>
        <dbReference type="EMBL" id="RFM24908.1"/>
    </source>
</evidence>
<accession>A0A395M3V7</accession>
<dbReference type="AlphaFoldDB" id="A0A395M3V7"/>
<dbReference type="EMBL" id="PHFL01000014">
    <property type="protein sequence ID" value="RFM24908.1"/>
    <property type="molecule type" value="Genomic_DNA"/>
</dbReference>
<organism evidence="2 3">
    <name type="scientific">Candidatus Thermochlorobacter aerophilus</name>
    <dbReference type="NCBI Taxonomy" id="1868324"/>
    <lineage>
        <taxon>Bacteria</taxon>
        <taxon>Pseudomonadati</taxon>
        <taxon>Chlorobiota</taxon>
        <taxon>Chlorobiia</taxon>
        <taxon>Chlorobiales</taxon>
        <taxon>Candidatus Thermochlorobacteriaceae</taxon>
        <taxon>Candidatus Thermochlorobacter</taxon>
    </lineage>
</organism>
<gene>
    <name evidence="2" type="ORF">D0433_03115</name>
</gene>
<name>A0A395M3V7_9BACT</name>
<evidence type="ECO:0000313" key="3">
    <source>
        <dbReference type="Proteomes" id="UP000266389"/>
    </source>
</evidence>
<proteinExistence type="predicted"/>
<sequence length="124" mass="14452">MKNLVIAGTKTTPSVMFDAETGKLEISGQSYPESALEFYQPIMDWLNEYFKLRQQASLSFRLQYFNTSSSKCILNILRVFEKAYSEGKKVEVNWYHNEADEQMQETGEEFAEHLTLPFKVISYK</sequence>
<dbReference type="Proteomes" id="UP000266389">
    <property type="component" value="Unassembled WGS sequence"/>
</dbReference>
<evidence type="ECO:0000259" key="1">
    <source>
        <dbReference type="Pfam" id="PF09345"/>
    </source>
</evidence>